<proteinExistence type="predicted"/>
<sequence length="510" mass="58411">MDMFIDRHAHTTYQWMKLAVYKNFTLADVDDPTIRDAVRFDSIGSKTLKARMIAAVKLAELDMCAELKGEKYVLVFDGVTDACEHSLAVFAVTKKGARFLALSTFMNEQSMTVDEHIRFLDMILTQYGLLDTDLVAIVCDNMETNKAISRRIIAPMIGCAAHRFNLAVREYVAKHSDVIDKVATLMRKLKTVKRIALLKANKCKYKPVPMHELRWSGLHRMLKRYKQLHPFLYLFERGRDVDRELPADVPPNDARRFPIVNYLPNASEHCCIMDLLEDMELLELATKRLQSEDLTVISARDIFDEVLVDFPQLKNRLKGDAKIVESANFESAIVKIMSGEERTLTSEERVVATRLRRNPVPQRQSSKKAQRTGKASQPKTKPNVGRQKRTRTNSQSESEDNLSEPPAKRKRTPSEVKAAIIKRAKTREEHKSAFVDLAWIPATSVQVERLFSLVKCTLGYLRKRMSAETLESILYLRMNWDLVTNEIVSKSIKTAREEDLEDEEECDSNL</sequence>
<dbReference type="SUPFAM" id="SSF53098">
    <property type="entry name" value="Ribonuclease H-like"/>
    <property type="match status" value="1"/>
</dbReference>
<evidence type="ECO:0000256" key="1">
    <source>
        <dbReference type="SAM" id="MobiDB-lite"/>
    </source>
</evidence>
<reference evidence="3" key="1">
    <citation type="submission" date="2011-12" db="EMBL/GenBank/DDBJ databases">
        <authorList>
            <consortium name="The Broad Institute Genome Sequencing Platform"/>
            <person name="Russ C."/>
            <person name="Tyler B."/>
            <person name="Panabieres F."/>
            <person name="Shan W."/>
            <person name="Tripathy S."/>
            <person name="Grunwald N."/>
            <person name="Machado M."/>
            <person name="Young S.K."/>
            <person name="Zeng Q."/>
            <person name="Gargeya S."/>
            <person name="Fitzgerald M."/>
            <person name="Haas B."/>
            <person name="Abouelleil A."/>
            <person name="Alvarado L."/>
            <person name="Arachchi H.M."/>
            <person name="Berlin A."/>
            <person name="Chapman S.B."/>
            <person name="Gearin G."/>
            <person name="Goldberg J."/>
            <person name="Griggs A."/>
            <person name="Gujja S."/>
            <person name="Hansen M."/>
            <person name="Heiman D."/>
            <person name="Howarth C."/>
            <person name="Larimer J."/>
            <person name="Lui A."/>
            <person name="MacDonald P.J.P."/>
            <person name="McCowen C."/>
            <person name="Montmayeur A."/>
            <person name="Murphy C."/>
            <person name="Neiman D."/>
            <person name="Pearson M."/>
            <person name="Priest M."/>
            <person name="Roberts A."/>
            <person name="Saif S."/>
            <person name="Shea T."/>
            <person name="Sisk P."/>
            <person name="Stolte C."/>
            <person name="Sykes S."/>
            <person name="Wortman J."/>
            <person name="Nusbaum C."/>
            <person name="Birren B."/>
        </authorList>
    </citation>
    <scope>NUCLEOTIDE SEQUENCE [LARGE SCALE GENOMIC DNA]</scope>
    <source>
        <strain evidence="3">INRA-310</strain>
    </source>
</reference>
<reference evidence="2 3" key="2">
    <citation type="submission" date="2013-11" db="EMBL/GenBank/DDBJ databases">
        <title>The Genome Sequence of Phytophthora parasitica INRA-310.</title>
        <authorList>
            <consortium name="The Broad Institute Genomics Platform"/>
            <person name="Russ C."/>
            <person name="Tyler B."/>
            <person name="Panabieres F."/>
            <person name="Shan W."/>
            <person name="Tripathy S."/>
            <person name="Grunwald N."/>
            <person name="Machado M."/>
            <person name="Johnson C.S."/>
            <person name="Arredondo F."/>
            <person name="Hong C."/>
            <person name="Coffey M."/>
            <person name="Young S.K."/>
            <person name="Zeng Q."/>
            <person name="Gargeya S."/>
            <person name="Fitzgerald M."/>
            <person name="Abouelleil A."/>
            <person name="Alvarado L."/>
            <person name="Chapman S.B."/>
            <person name="Gainer-Dewar J."/>
            <person name="Goldberg J."/>
            <person name="Griggs A."/>
            <person name="Gujja S."/>
            <person name="Hansen M."/>
            <person name="Howarth C."/>
            <person name="Imamovic A."/>
            <person name="Ireland A."/>
            <person name="Larimer J."/>
            <person name="McCowan C."/>
            <person name="Murphy C."/>
            <person name="Pearson M."/>
            <person name="Poon T.W."/>
            <person name="Priest M."/>
            <person name="Roberts A."/>
            <person name="Saif S."/>
            <person name="Shea T."/>
            <person name="Sykes S."/>
            <person name="Wortman J."/>
            <person name="Nusbaum C."/>
            <person name="Birren B."/>
        </authorList>
    </citation>
    <scope>NUCLEOTIDE SEQUENCE [LARGE SCALE GENOMIC DNA]</scope>
    <source>
        <strain evidence="2 3">INRA-310</strain>
    </source>
</reference>
<protein>
    <recommendedName>
        <fullName evidence="4">HAT C-terminal dimerisation domain-containing protein</fullName>
    </recommendedName>
</protein>
<dbReference type="GeneID" id="20172285"/>
<dbReference type="PANTHER" id="PTHR40866:SF1">
    <property type="entry name" value="BED-TYPE DOMAIN-CONTAINING PROTEIN"/>
    <property type="match status" value="1"/>
</dbReference>
<evidence type="ECO:0000313" key="3">
    <source>
        <dbReference type="Proteomes" id="UP000018817"/>
    </source>
</evidence>
<evidence type="ECO:0000313" key="2">
    <source>
        <dbReference type="EMBL" id="ETN21960.1"/>
    </source>
</evidence>
<dbReference type="RefSeq" id="XP_008893667.1">
    <property type="nucleotide sequence ID" value="XM_008895419.1"/>
</dbReference>
<dbReference type="VEuPathDB" id="FungiDB:PPTG_02028"/>
<dbReference type="PANTHER" id="PTHR40866">
    <property type="entry name" value="BED-TYPE DOMAIN-CONTAINING PROTEIN"/>
    <property type="match status" value="1"/>
</dbReference>
<feature type="region of interest" description="Disordered" evidence="1">
    <location>
        <begin position="345"/>
        <end position="416"/>
    </location>
</feature>
<dbReference type="AlphaFoldDB" id="W2RBN8"/>
<dbReference type="OrthoDB" id="143620at2759"/>
<evidence type="ECO:0008006" key="4">
    <source>
        <dbReference type="Google" id="ProtNLM"/>
    </source>
</evidence>
<name>W2RBN8_PHYN3</name>
<gene>
    <name evidence="2" type="ORF">PPTG_02028</name>
</gene>
<organism evidence="2 3">
    <name type="scientific">Phytophthora nicotianae (strain INRA-310)</name>
    <name type="common">Phytophthora parasitica</name>
    <dbReference type="NCBI Taxonomy" id="761204"/>
    <lineage>
        <taxon>Eukaryota</taxon>
        <taxon>Sar</taxon>
        <taxon>Stramenopiles</taxon>
        <taxon>Oomycota</taxon>
        <taxon>Peronosporomycetes</taxon>
        <taxon>Peronosporales</taxon>
        <taxon>Peronosporaceae</taxon>
        <taxon>Phytophthora</taxon>
    </lineage>
</organism>
<dbReference type="InterPro" id="IPR012337">
    <property type="entry name" value="RNaseH-like_sf"/>
</dbReference>
<accession>W2RBN8</accession>
<dbReference type="Proteomes" id="UP000018817">
    <property type="component" value="Unassembled WGS sequence"/>
</dbReference>
<dbReference type="EMBL" id="KI669563">
    <property type="protein sequence ID" value="ETN21960.1"/>
    <property type="molecule type" value="Genomic_DNA"/>
</dbReference>